<proteinExistence type="inferred from homology"/>
<dbReference type="GO" id="GO:0008270">
    <property type="term" value="F:zinc ion binding"/>
    <property type="evidence" value="ECO:0007669"/>
    <property type="project" value="UniProtKB-KW"/>
</dbReference>
<evidence type="ECO:0000256" key="4">
    <source>
        <dbReference type="ARBA" id="ARBA00022771"/>
    </source>
</evidence>
<evidence type="ECO:0000256" key="12">
    <source>
        <dbReference type="RuleBase" id="RU367080"/>
    </source>
</evidence>
<feature type="region of interest" description="Disordered" evidence="13">
    <location>
        <begin position="251"/>
        <end position="285"/>
    </location>
</feature>
<dbReference type="GO" id="GO:0005634">
    <property type="term" value="C:nucleus"/>
    <property type="evidence" value="ECO:0007669"/>
    <property type="project" value="UniProtKB-SubCell"/>
</dbReference>
<dbReference type="Proteomes" id="UP001304243">
    <property type="component" value="Unassembled WGS sequence"/>
</dbReference>
<evidence type="ECO:0000256" key="3">
    <source>
        <dbReference type="ARBA" id="ARBA00022723"/>
    </source>
</evidence>
<dbReference type="RefSeq" id="XP_064683786.1">
    <property type="nucleotide sequence ID" value="XM_064819866.1"/>
</dbReference>
<dbReference type="GeneID" id="89944152"/>
<evidence type="ECO:0000256" key="13">
    <source>
        <dbReference type="SAM" id="MobiDB-lite"/>
    </source>
</evidence>
<dbReference type="GO" id="GO:0043175">
    <property type="term" value="F:RNA polymerase core enzyme binding"/>
    <property type="evidence" value="ECO:0007669"/>
    <property type="project" value="UniProtKB-UniRule"/>
</dbReference>
<dbReference type="PANTHER" id="PTHR14732">
    <property type="entry name" value="RNA POLYMERASE II SUBUNIT B1 CTD PHOSPHATASE RPAP2-RELATED"/>
    <property type="match status" value="1"/>
</dbReference>
<evidence type="ECO:0000256" key="2">
    <source>
        <dbReference type="ARBA" id="ARBA00005676"/>
    </source>
</evidence>
<comment type="catalytic activity">
    <reaction evidence="9 12">
        <text>O-phospho-L-seryl-[protein] + H2O = L-seryl-[protein] + phosphate</text>
        <dbReference type="Rhea" id="RHEA:20629"/>
        <dbReference type="Rhea" id="RHEA-COMP:9863"/>
        <dbReference type="Rhea" id="RHEA-COMP:11604"/>
        <dbReference type="ChEBI" id="CHEBI:15377"/>
        <dbReference type="ChEBI" id="CHEBI:29999"/>
        <dbReference type="ChEBI" id="CHEBI:43474"/>
        <dbReference type="ChEBI" id="CHEBI:83421"/>
        <dbReference type="EC" id="3.1.3.16"/>
    </reaction>
</comment>
<evidence type="ECO:0000313" key="15">
    <source>
        <dbReference type="EMBL" id="KAK4517120.1"/>
    </source>
</evidence>
<keyword evidence="7 12" id="KW-0904">Protein phosphatase</keyword>
<feature type="compositionally biased region" description="Basic and acidic residues" evidence="13">
    <location>
        <begin position="353"/>
        <end position="362"/>
    </location>
</feature>
<keyword evidence="8 12" id="KW-0539">Nucleus</keyword>
<evidence type="ECO:0000256" key="9">
    <source>
        <dbReference type="ARBA" id="ARBA00047761"/>
    </source>
</evidence>
<dbReference type="Gene3D" id="1.25.40.820">
    <property type="match status" value="1"/>
</dbReference>
<feature type="region of interest" description="Disordered" evidence="13">
    <location>
        <begin position="1"/>
        <end position="26"/>
    </location>
</feature>
<evidence type="ECO:0000256" key="7">
    <source>
        <dbReference type="ARBA" id="ARBA00022912"/>
    </source>
</evidence>
<keyword evidence="4 12" id="KW-0863">Zinc-finger</keyword>
<dbReference type="EC" id="3.1.3.16" evidence="12"/>
<feature type="region of interest" description="Disordered" evidence="13">
    <location>
        <begin position="305"/>
        <end position="397"/>
    </location>
</feature>
<name>A0AAN7DJJ0_9FUNG</name>
<feature type="domain" description="RTR1-type" evidence="14">
    <location>
        <begin position="68"/>
        <end position="151"/>
    </location>
</feature>
<comment type="catalytic activity">
    <reaction evidence="10 12">
        <text>O-phospho-L-threonyl-[protein] + H2O = L-threonyl-[protein] + phosphate</text>
        <dbReference type="Rhea" id="RHEA:47004"/>
        <dbReference type="Rhea" id="RHEA-COMP:11060"/>
        <dbReference type="Rhea" id="RHEA-COMP:11605"/>
        <dbReference type="ChEBI" id="CHEBI:15377"/>
        <dbReference type="ChEBI" id="CHEBI:30013"/>
        <dbReference type="ChEBI" id="CHEBI:43474"/>
        <dbReference type="ChEBI" id="CHEBI:61977"/>
        <dbReference type="EC" id="3.1.3.16"/>
    </reaction>
</comment>
<comment type="similarity">
    <text evidence="2 11 12">Belongs to the RPAP2 family.</text>
</comment>
<evidence type="ECO:0000313" key="16">
    <source>
        <dbReference type="Proteomes" id="UP001304243"/>
    </source>
</evidence>
<comment type="function">
    <text evidence="12">Putative RNA polymerase II subunit B1 C-terminal domain (CTD) phosphatase involved in RNA polymerase II transcription regulation.</text>
</comment>
<evidence type="ECO:0000256" key="11">
    <source>
        <dbReference type="PROSITE-ProRule" id="PRU00812"/>
    </source>
</evidence>
<evidence type="ECO:0000256" key="8">
    <source>
        <dbReference type="ARBA" id="ARBA00023242"/>
    </source>
</evidence>
<protein>
    <recommendedName>
        <fullName evidence="12">RNA polymerase II subunit B1 CTD phosphatase RPAP2 homolog</fullName>
        <ecNumber evidence="12">3.1.3.16</ecNumber>
    </recommendedName>
</protein>
<evidence type="ECO:0000256" key="1">
    <source>
        <dbReference type="ARBA" id="ARBA00004123"/>
    </source>
</evidence>
<reference evidence="15 16" key="1">
    <citation type="submission" date="2022-11" db="EMBL/GenBank/DDBJ databases">
        <title>Mucor velutinosus strain NIH1002 WGS.</title>
        <authorList>
            <person name="Subramanian P."/>
            <person name="Mullikin J.C."/>
            <person name="Segre J.A."/>
            <person name="Zelazny A.M."/>
        </authorList>
    </citation>
    <scope>NUCLEOTIDE SEQUENCE [LARGE SCALE GENOMIC DNA]</scope>
    <source>
        <strain evidence="15 16">NIH1002</strain>
    </source>
</reference>
<evidence type="ECO:0000256" key="10">
    <source>
        <dbReference type="ARBA" id="ARBA00048336"/>
    </source>
</evidence>
<dbReference type="PANTHER" id="PTHR14732:SF0">
    <property type="entry name" value="RNA POLYMERASE II SUBUNIT B1 CTD PHOSPHATASE RPAP2-RELATED"/>
    <property type="match status" value="1"/>
</dbReference>
<comment type="subcellular location">
    <subcellularLocation>
        <location evidence="1 12">Nucleus</location>
    </subcellularLocation>
</comment>
<keyword evidence="6 12" id="KW-0862">Zinc</keyword>
<comment type="caution">
    <text evidence="15">The sequence shown here is derived from an EMBL/GenBank/DDBJ whole genome shotgun (WGS) entry which is preliminary data.</text>
</comment>
<dbReference type="PROSITE" id="PS51479">
    <property type="entry name" value="ZF_RTR1"/>
    <property type="match status" value="1"/>
</dbReference>
<evidence type="ECO:0000256" key="6">
    <source>
        <dbReference type="ARBA" id="ARBA00022833"/>
    </source>
</evidence>
<feature type="compositionally biased region" description="Basic residues" evidence="13">
    <location>
        <begin position="15"/>
        <end position="26"/>
    </location>
</feature>
<organism evidence="15 16">
    <name type="scientific">Mucor velutinosus</name>
    <dbReference type="NCBI Taxonomy" id="708070"/>
    <lineage>
        <taxon>Eukaryota</taxon>
        <taxon>Fungi</taxon>
        <taxon>Fungi incertae sedis</taxon>
        <taxon>Mucoromycota</taxon>
        <taxon>Mucoromycotina</taxon>
        <taxon>Mucoromycetes</taxon>
        <taxon>Mucorales</taxon>
        <taxon>Mucorineae</taxon>
        <taxon>Mucoraceae</taxon>
        <taxon>Mucor</taxon>
    </lineage>
</organism>
<gene>
    <name evidence="15" type="ORF">ATC70_000450</name>
</gene>
<evidence type="ECO:0000256" key="5">
    <source>
        <dbReference type="ARBA" id="ARBA00022801"/>
    </source>
</evidence>
<dbReference type="InterPro" id="IPR007308">
    <property type="entry name" value="Rtr1/RPAP2_dom"/>
</dbReference>
<sequence>MMSTPNATPAPVPAPRKRIVRRKKKQLTPKQKLVKESAEQRFKIEKLVFVWQEKLFSQPKTSVHTLQRAATYLQPKTYEEVVEERVVQEWCGYPLCDDAPKLQQVQKFKISLSRRKVYDQTELANYCSDACYHKSKYYTLQLSDEPVWYRDLNQTPTTHIVSKEDDFQTAVQQEKKKIQVQKSSEEVREEYVQHLLGSVPKDTDGKFQIIEKSTVAPPTAPLNTQAGVYDTIEGYRIEIKKDGKTPTTMILKKKKKKEEEEAEIRAEQEISQEQSNQVDEEHLDPEDPDALFETMMMLKDMNMDKQDQPEASGIPSKQAETLSPTQVTAVQEQQAPAPVKAVPTPPKPTTRSATEKSLEPKKKGPTSAEPATQDTNIIKVTTPTTPPPKPKKSIKKKKRIPELSLFGTIWTMLDHMTTKATRVYLNELQSNHQRVDVSHLLATENDLMDEAIYLRGQIFSERILDTYGIIRAQLDIKENLEDDIVNVIKTFKLSDASMVALNPAQCYMMALVLIKSLADILLTDSDWKLQFENCCKTVDQSTDMVDACVRVLKVASV</sequence>
<accession>A0AAN7DJJ0</accession>
<dbReference type="GO" id="GO:0005737">
    <property type="term" value="C:cytoplasm"/>
    <property type="evidence" value="ECO:0007669"/>
    <property type="project" value="TreeGrafter"/>
</dbReference>
<feature type="compositionally biased region" description="Low complexity" evidence="13">
    <location>
        <begin position="324"/>
        <end position="342"/>
    </location>
</feature>
<keyword evidence="3 12" id="KW-0479">Metal-binding</keyword>
<keyword evidence="16" id="KW-1185">Reference proteome</keyword>
<feature type="compositionally biased region" description="Basic and acidic residues" evidence="13">
    <location>
        <begin position="257"/>
        <end position="268"/>
    </location>
</feature>
<dbReference type="InterPro" id="IPR039693">
    <property type="entry name" value="Rtr1/RPAP2"/>
</dbReference>
<dbReference type="AlphaFoldDB" id="A0AAN7DJJ0"/>
<dbReference type="InterPro" id="IPR038534">
    <property type="entry name" value="Rtr1/RPAP2_sf"/>
</dbReference>
<dbReference type="EMBL" id="JASEJX010000013">
    <property type="protein sequence ID" value="KAK4517120.1"/>
    <property type="molecule type" value="Genomic_DNA"/>
</dbReference>
<keyword evidence="5 12" id="KW-0378">Hydrolase</keyword>
<dbReference type="GO" id="GO:0008420">
    <property type="term" value="F:RNA polymerase II CTD heptapeptide repeat phosphatase activity"/>
    <property type="evidence" value="ECO:0007669"/>
    <property type="project" value="UniProtKB-UniRule"/>
</dbReference>
<evidence type="ECO:0000259" key="14">
    <source>
        <dbReference type="PROSITE" id="PS51479"/>
    </source>
</evidence>
<dbReference type="Pfam" id="PF04181">
    <property type="entry name" value="RPAP2_Rtr1"/>
    <property type="match status" value="1"/>
</dbReference>